<accession>A0A1I3KP30</accession>
<keyword evidence="5" id="KW-1185">Reference proteome</keyword>
<dbReference type="Proteomes" id="UP000199559">
    <property type="component" value="Unassembled WGS sequence"/>
</dbReference>
<dbReference type="PANTHER" id="PTHR10098:SF108">
    <property type="entry name" value="TETRATRICOPEPTIDE REPEAT PROTEIN 28"/>
    <property type="match status" value="1"/>
</dbReference>
<protein>
    <submittedName>
        <fullName evidence="4">CHAT domain-containing protein</fullName>
    </submittedName>
</protein>
<keyword evidence="2" id="KW-0812">Transmembrane</keyword>
<dbReference type="SMART" id="SM00028">
    <property type="entry name" value="TPR"/>
    <property type="match status" value="4"/>
</dbReference>
<dbReference type="Gene3D" id="1.25.40.10">
    <property type="entry name" value="Tetratricopeptide repeat domain"/>
    <property type="match status" value="2"/>
</dbReference>
<dbReference type="InterPro" id="IPR024983">
    <property type="entry name" value="CHAT_dom"/>
</dbReference>
<dbReference type="Pfam" id="PF12770">
    <property type="entry name" value="CHAT"/>
    <property type="match status" value="1"/>
</dbReference>
<name>A0A1I3KP30_9FLAO</name>
<reference evidence="5" key="1">
    <citation type="submission" date="2016-10" db="EMBL/GenBank/DDBJ databases">
        <authorList>
            <person name="Varghese N."/>
            <person name="Submissions S."/>
        </authorList>
    </citation>
    <scope>NUCLEOTIDE SEQUENCE [LARGE SCALE GENOMIC DNA]</scope>
    <source>
        <strain evidence="5">DSM 28881</strain>
    </source>
</reference>
<keyword evidence="2" id="KW-0472">Membrane</keyword>
<dbReference type="Pfam" id="PF13181">
    <property type="entry name" value="TPR_8"/>
    <property type="match status" value="2"/>
</dbReference>
<keyword evidence="2" id="KW-1133">Transmembrane helix</keyword>
<dbReference type="EMBL" id="FORM01000002">
    <property type="protein sequence ID" value="SFI74273.1"/>
    <property type="molecule type" value="Genomic_DNA"/>
</dbReference>
<proteinExistence type="predicted"/>
<sequence>MKLLLSLILLYFSFTSIEIKKNNEDCNKSRLLAHKKQYQEAINNTLQACDLSQIDNLNFIAKCYNNLNDYYKEIDYLERVIYINKRNKKHENLVLNYLDIAKAHRKLNTKKNITKSIDFLKEALHIDKNFILTNKIKYSIYNNIGNYYKALSNFDYAIQYYKKAIIIARKLNDSKKTSRTYSNLSTININVKASSKQLKIAQSNINKALSYDSISFPDIYANLGIVNYLLKDYKTAIKNHNRAIEILTEAQNGDILNLNDVKNCKNKKLLLNTLFEKIYALIKLKDKKYLTEGLNIIKLADKVFDLLLIETKTEKTKLHWRKRAYHFYYLGIHISHELNDIESAFYFSEKSKTLLLLNEITYNSKPILPDSINTREINLKKTIYSLENQINILTNEALLKAKNDLFETQVSLKLLTDSLEASYPIYKNSKNNLDKTILLRELQNSIKTKNTCIISYLWDKTENQFNALYGIAITQDQAILFKINNLNLFDKKVTDFKKHITSPISNVRQKTEFENIAKSLYNDLFPEEIAPLIANNKLLIIPDSDLQSIPFEALRTKNNDYLIKNHEISYAYSVTHLLKNNTIKRDPKNTFISFAPITFNYDNLKNLPQSKAEAKTIANLFSGKSKINQNATKNIFLKNLNDYKIIHLSTHSDTNDSITPWIAFKNKKLQLNELYTTTNQAELVFLSSCKSSLGQSNQGEGIFSLARGFFSSGANSVISSLWNVNDKSNAEITLSFYKYIKKGKSKSTALRQAKLDYIKTYSLSEVSPYYWSSLTLIGDDSAIEIQKNTQFYIIIIVLLMCLIFIILKTLKYYKIKIKI</sequence>
<dbReference type="PROSITE" id="PS50005">
    <property type="entry name" value="TPR"/>
    <property type="match status" value="2"/>
</dbReference>
<dbReference type="AlphaFoldDB" id="A0A1I3KP30"/>
<dbReference type="RefSeq" id="WP_090837489.1">
    <property type="nucleotide sequence ID" value="NZ_FORM01000002.1"/>
</dbReference>
<evidence type="ECO:0000313" key="5">
    <source>
        <dbReference type="Proteomes" id="UP000199559"/>
    </source>
</evidence>
<organism evidence="4 5">
    <name type="scientific">Olleya namhaensis</name>
    <dbReference type="NCBI Taxonomy" id="1144750"/>
    <lineage>
        <taxon>Bacteria</taxon>
        <taxon>Pseudomonadati</taxon>
        <taxon>Bacteroidota</taxon>
        <taxon>Flavobacteriia</taxon>
        <taxon>Flavobacteriales</taxon>
        <taxon>Flavobacteriaceae</taxon>
    </lineage>
</organism>
<feature type="repeat" description="TPR" evidence="1">
    <location>
        <begin position="138"/>
        <end position="171"/>
    </location>
</feature>
<dbReference type="InterPro" id="IPR011990">
    <property type="entry name" value="TPR-like_helical_dom_sf"/>
</dbReference>
<evidence type="ECO:0000256" key="2">
    <source>
        <dbReference type="SAM" id="Phobius"/>
    </source>
</evidence>
<evidence type="ECO:0000256" key="1">
    <source>
        <dbReference type="PROSITE-ProRule" id="PRU00339"/>
    </source>
</evidence>
<feature type="repeat" description="TPR" evidence="1">
    <location>
        <begin position="217"/>
        <end position="250"/>
    </location>
</feature>
<dbReference type="STRING" id="1144750.SAMN05443431_10262"/>
<evidence type="ECO:0000259" key="3">
    <source>
        <dbReference type="Pfam" id="PF12770"/>
    </source>
</evidence>
<dbReference type="PANTHER" id="PTHR10098">
    <property type="entry name" value="RAPSYN-RELATED"/>
    <property type="match status" value="1"/>
</dbReference>
<keyword evidence="1" id="KW-0802">TPR repeat</keyword>
<feature type="transmembrane region" description="Helical" evidence="2">
    <location>
        <begin position="791"/>
        <end position="810"/>
    </location>
</feature>
<gene>
    <name evidence="4" type="ORF">SAMN05443431_10262</name>
</gene>
<feature type="domain" description="CHAT" evidence="3">
    <location>
        <begin position="516"/>
        <end position="779"/>
    </location>
</feature>
<dbReference type="SUPFAM" id="SSF48452">
    <property type="entry name" value="TPR-like"/>
    <property type="match status" value="2"/>
</dbReference>
<dbReference type="InterPro" id="IPR019734">
    <property type="entry name" value="TPR_rpt"/>
</dbReference>
<evidence type="ECO:0000313" key="4">
    <source>
        <dbReference type="EMBL" id="SFI74273.1"/>
    </source>
</evidence>